<dbReference type="InterPro" id="IPR023214">
    <property type="entry name" value="HAD_sf"/>
</dbReference>
<dbReference type="Gene3D" id="3.40.630.30">
    <property type="match status" value="1"/>
</dbReference>
<dbReference type="RefSeq" id="WP_323326432.1">
    <property type="nucleotide sequence ID" value="NZ_JAYFSI010000002.1"/>
</dbReference>
<dbReference type="NCBIfam" id="TIGR01686">
    <property type="entry name" value="FkbH"/>
    <property type="match status" value="1"/>
</dbReference>
<evidence type="ECO:0000313" key="2">
    <source>
        <dbReference type="Proteomes" id="UP001304298"/>
    </source>
</evidence>
<organism evidence="1 2">
    <name type="scientific">Amycolatopsis heterodermiae</name>
    <dbReference type="NCBI Taxonomy" id="3110235"/>
    <lineage>
        <taxon>Bacteria</taxon>
        <taxon>Bacillati</taxon>
        <taxon>Actinomycetota</taxon>
        <taxon>Actinomycetes</taxon>
        <taxon>Pseudonocardiales</taxon>
        <taxon>Pseudonocardiaceae</taxon>
        <taxon>Amycolatopsis</taxon>
    </lineage>
</organism>
<keyword evidence="2" id="KW-1185">Reference proteome</keyword>
<dbReference type="SUPFAM" id="SSF56784">
    <property type="entry name" value="HAD-like"/>
    <property type="match status" value="1"/>
</dbReference>
<dbReference type="InterPro" id="IPR036412">
    <property type="entry name" value="HAD-like_sf"/>
</dbReference>
<dbReference type="EMBL" id="JAYFSI010000002">
    <property type="protein sequence ID" value="MEA5360360.1"/>
    <property type="molecule type" value="Genomic_DNA"/>
</dbReference>
<dbReference type="NCBIfam" id="TIGR01681">
    <property type="entry name" value="HAD-SF-IIIC"/>
    <property type="match status" value="1"/>
</dbReference>
<evidence type="ECO:0000313" key="1">
    <source>
        <dbReference type="EMBL" id="MEA5360360.1"/>
    </source>
</evidence>
<comment type="caution">
    <text evidence="1">The sequence shown here is derived from an EMBL/GenBank/DDBJ whole genome shotgun (WGS) entry which is preliminary data.</text>
</comment>
<protein>
    <submittedName>
        <fullName evidence="1">HAD-IIIC family phosphatase</fullName>
    </submittedName>
</protein>
<sequence>MNGLGGVRDLARDGQLALRWPEVRKLLCGLSTEDLERAGRLLTRVSPEDVLAAHPDVPVVRVAITGHGTVSPVVPPLAAELARHGLLLDAHVGAFDSYVFDLTDPASDLYAHRPDLVLCPLDPEIVTGELPVPWRAADAETVLDAKIGLLEDLARRHAAHGGGVLVFTTLPLPGAIAGQLVDQRSRARLGAAWRRANARLLDLTAELASVSVIDVDPLLAEGIPAEDARLGRYTKTHLSPALLTRLAREAGHLARYVTGSVKKCLAVDLDETLWGGVLGDDGLEGIEVGDTPRGEAFRSFQRVVKQLGSQGVLVAAVSKNDGDLVHRAFTEHPGMLLRKDDFVRVVANWQPKHDNLLALAADLNIAADATVFADDSSFECGLVRHELPGVAVVQLDDEPALHGEKLFADNWFTVRELTATDRERPSMYRQELRRRDFLDSFDSLADYLAGLGVVVELAPVTTKDVPRISQITLRTNQFNLTTVRLQQDEVQRRAADPELATLAIRSSDRFGDNGTVGAIFLRRGGGTLHIDNFLLSCRVFSRGVEDTCLAAVLAHAAATGATAVSGTYRPSPKNGKVADFYLRHGFTAAGETGGAQVFTHDLTELPAPPGHVRLVDGLAEGRA</sequence>
<dbReference type="Proteomes" id="UP001304298">
    <property type="component" value="Unassembled WGS sequence"/>
</dbReference>
<gene>
    <name evidence="1" type="ORF">VA596_12505</name>
</gene>
<dbReference type="SUPFAM" id="SSF55729">
    <property type="entry name" value="Acyl-CoA N-acyltransferases (Nat)"/>
    <property type="match status" value="1"/>
</dbReference>
<dbReference type="InterPro" id="IPR016181">
    <property type="entry name" value="Acyl_CoA_acyltransferase"/>
</dbReference>
<dbReference type="InterPro" id="IPR010033">
    <property type="entry name" value="HAD_SF_ppase_IIIC"/>
</dbReference>
<name>A0ABU5R2D8_9PSEU</name>
<proteinExistence type="predicted"/>
<dbReference type="InterPro" id="IPR036514">
    <property type="entry name" value="SGNH_hydro_sf"/>
</dbReference>
<accession>A0ABU5R2D8</accession>
<dbReference type="InterPro" id="IPR010037">
    <property type="entry name" value="FkbH_domain"/>
</dbReference>
<reference evidence="1 2" key="1">
    <citation type="submission" date="2023-12" db="EMBL/GenBank/DDBJ databases">
        <title>Amycolatopsis sp. V23-08.</title>
        <authorList>
            <person name="Somphong A."/>
        </authorList>
    </citation>
    <scope>NUCLEOTIDE SEQUENCE [LARGE SCALE GENOMIC DNA]</scope>
    <source>
        <strain evidence="1 2">V23-08</strain>
    </source>
</reference>
<dbReference type="Gene3D" id="3.40.50.1110">
    <property type="entry name" value="SGNH hydrolase"/>
    <property type="match status" value="1"/>
</dbReference>
<dbReference type="Gene3D" id="3.40.50.1000">
    <property type="entry name" value="HAD superfamily/HAD-like"/>
    <property type="match status" value="1"/>
</dbReference>